<dbReference type="EMBL" id="CM000615">
    <property type="protein sequence ID" value="EEC46832.1"/>
    <property type="molecule type" value="Genomic_DNA"/>
</dbReference>
<dbReference type="HOGENOM" id="CLU_059095_0_0_1"/>
<dbReference type="KEGG" id="pti:PHATRDRAFT_47477"/>
<keyword evidence="4" id="KW-1185">Reference proteome</keyword>
<evidence type="ECO:0000313" key="4">
    <source>
        <dbReference type="Proteomes" id="UP000000759"/>
    </source>
</evidence>
<feature type="compositionally biased region" description="Polar residues" evidence="1">
    <location>
        <begin position="37"/>
        <end position="49"/>
    </location>
</feature>
<dbReference type="PANTHER" id="PTHR36348">
    <property type="entry name" value="EXPRESSED PROTEIN"/>
    <property type="match status" value="1"/>
</dbReference>
<name>B7G3H8_PHATC</name>
<dbReference type="RefSeq" id="XP_002181618.1">
    <property type="nucleotide sequence ID" value="XM_002181582.1"/>
</dbReference>
<dbReference type="AlphaFoldDB" id="B7G3H8"/>
<evidence type="ECO:0000313" key="3">
    <source>
        <dbReference type="EMBL" id="EEC46832.1"/>
    </source>
</evidence>
<dbReference type="GeneID" id="7202265"/>
<dbReference type="InParanoid" id="B7G3H8"/>
<reference evidence="3 4" key="1">
    <citation type="journal article" date="2008" name="Nature">
        <title>The Phaeodactylum genome reveals the evolutionary history of diatom genomes.</title>
        <authorList>
            <person name="Bowler C."/>
            <person name="Allen A.E."/>
            <person name="Badger J.H."/>
            <person name="Grimwood J."/>
            <person name="Jabbari K."/>
            <person name="Kuo A."/>
            <person name="Maheswari U."/>
            <person name="Martens C."/>
            <person name="Maumus F."/>
            <person name="Otillar R.P."/>
            <person name="Rayko E."/>
            <person name="Salamov A."/>
            <person name="Vandepoele K."/>
            <person name="Beszteri B."/>
            <person name="Gruber A."/>
            <person name="Heijde M."/>
            <person name="Katinka M."/>
            <person name="Mock T."/>
            <person name="Valentin K."/>
            <person name="Verret F."/>
            <person name="Berges J.A."/>
            <person name="Brownlee C."/>
            <person name="Cadoret J.P."/>
            <person name="Chiovitti A."/>
            <person name="Choi C.J."/>
            <person name="Coesel S."/>
            <person name="De Martino A."/>
            <person name="Detter J.C."/>
            <person name="Durkin C."/>
            <person name="Falciatore A."/>
            <person name="Fournet J."/>
            <person name="Haruta M."/>
            <person name="Huysman M.J."/>
            <person name="Jenkins B.D."/>
            <person name="Jiroutova K."/>
            <person name="Jorgensen R.E."/>
            <person name="Joubert Y."/>
            <person name="Kaplan A."/>
            <person name="Kroger N."/>
            <person name="Kroth P.G."/>
            <person name="La Roche J."/>
            <person name="Lindquist E."/>
            <person name="Lommer M."/>
            <person name="Martin-Jezequel V."/>
            <person name="Lopez P.J."/>
            <person name="Lucas S."/>
            <person name="Mangogna M."/>
            <person name="McGinnis K."/>
            <person name="Medlin L.K."/>
            <person name="Montsant A."/>
            <person name="Oudot-Le Secq M.P."/>
            <person name="Napoli C."/>
            <person name="Obornik M."/>
            <person name="Parker M.S."/>
            <person name="Petit J.L."/>
            <person name="Porcel B.M."/>
            <person name="Poulsen N."/>
            <person name="Robison M."/>
            <person name="Rychlewski L."/>
            <person name="Rynearson T.A."/>
            <person name="Schmutz J."/>
            <person name="Shapiro H."/>
            <person name="Siaut M."/>
            <person name="Stanley M."/>
            <person name="Sussman M.R."/>
            <person name="Taylor A.R."/>
            <person name="Vardi A."/>
            <person name="von Dassow P."/>
            <person name="Vyverman W."/>
            <person name="Willis A."/>
            <person name="Wyrwicz L.S."/>
            <person name="Rokhsar D.S."/>
            <person name="Weissenbach J."/>
            <person name="Armbrust E.V."/>
            <person name="Green B.R."/>
            <person name="Van de Peer Y."/>
            <person name="Grigoriev I.V."/>
        </authorList>
    </citation>
    <scope>NUCLEOTIDE SEQUENCE [LARGE SCALE GENOMIC DNA]</scope>
    <source>
        <strain evidence="3 4">CCAP 1055/1</strain>
    </source>
</reference>
<gene>
    <name evidence="3" type="ORF">PHATRDRAFT_47477</name>
</gene>
<dbReference type="OrthoDB" id="2020333at2759"/>
<dbReference type="STRING" id="556484.B7G3H8"/>
<dbReference type="Proteomes" id="UP000000759">
    <property type="component" value="Chromosome 13"/>
</dbReference>
<reference evidence="4" key="2">
    <citation type="submission" date="2008-08" db="EMBL/GenBank/DDBJ databases">
        <authorList>
            <consortium name="Diatom Consortium"/>
            <person name="Grigoriev I."/>
            <person name="Grimwood J."/>
            <person name="Kuo A."/>
            <person name="Otillar R.P."/>
            <person name="Salamov A."/>
            <person name="Detter J.C."/>
            <person name="Lindquist E."/>
            <person name="Shapiro H."/>
            <person name="Lucas S."/>
            <person name="Glavina del Rio T."/>
            <person name="Pitluck S."/>
            <person name="Rokhsar D."/>
            <person name="Bowler C."/>
        </authorList>
    </citation>
    <scope>GENOME REANNOTATION</scope>
    <source>
        <strain evidence="4">CCAP 1055/1</strain>
    </source>
</reference>
<dbReference type="PANTHER" id="PTHR36348:SF1">
    <property type="entry name" value="EXPRESSED PROTEIN"/>
    <property type="match status" value="1"/>
</dbReference>
<feature type="region of interest" description="Disordered" evidence="1">
    <location>
        <begin position="37"/>
        <end position="69"/>
    </location>
</feature>
<protein>
    <submittedName>
        <fullName evidence="3">Uncharacterized protein</fullName>
    </submittedName>
</protein>
<feature type="signal peptide" evidence="2">
    <location>
        <begin position="1"/>
        <end position="15"/>
    </location>
</feature>
<accession>B7G3H8</accession>
<evidence type="ECO:0000256" key="1">
    <source>
        <dbReference type="SAM" id="MobiDB-lite"/>
    </source>
</evidence>
<proteinExistence type="predicted"/>
<evidence type="ECO:0000256" key="2">
    <source>
        <dbReference type="SAM" id="SignalP"/>
    </source>
</evidence>
<dbReference type="eggNOG" id="ENOG502QQ5J">
    <property type="taxonomic scope" value="Eukaryota"/>
</dbReference>
<sequence>MRITTTTLFVGIVHGAWLQAPLPTCAFPWTIPRSRTGTMGSPSRLSTASAFRLDSQPPKHSRLEGNLRNPTPEELAVMDEMIHKLADAKLYDLPNAVRRAFRVVSSPPFFLRIAQLSDQAANDTDREKLAVLAANLVTTLETVVETTEEQLDERAQEVERVVKAAAEPDTGEFLVPLLPVRVKAMREQLDKLEESSLDESFLSTVDAWMNKSHQDGMDLMVGILQKVLQLYAGRQVSRALDRQADQGVPVSPAHGVFRKLLETDADAWDAVLAQASRDELAVTHKHTMKVMESLVLSLETGSMAQRVQAEYLKELANRIESVQTKA</sequence>
<feature type="chain" id="PRO_5013288456" evidence="2">
    <location>
        <begin position="16"/>
        <end position="326"/>
    </location>
</feature>
<organism evidence="3 4">
    <name type="scientific">Phaeodactylum tricornutum (strain CCAP 1055/1)</name>
    <dbReference type="NCBI Taxonomy" id="556484"/>
    <lineage>
        <taxon>Eukaryota</taxon>
        <taxon>Sar</taxon>
        <taxon>Stramenopiles</taxon>
        <taxon>Ochrophyta</taxon>
        <taxon>Bacillariophyta</taxon>
        <taxon>Bacillariophyceae</taxon>
        <taxon>Bacillariophycidae</taxon>
        <taxon>Naviculales</taxon>
        <taxon>Phaeodactylaceae</taxon>
        <taxon>Phaeodactylum</taxon>
    </lineage>
</organism>
<dbReference type="PaxDb" id="2850-Phatr47477"/>
<keyword evidence="2" id="KW-0732">Signal</keyword>